<dbReference type="Proteomes" id="UP000294689">
    <property type="component" value="Unassembled WGS sequence"/>
</dbReference>
<dbReference type="EMBL" id="SOBW01000007">
    <property type="protein sequence ID" value="TDU43380.1"/>
    <property type="molecule type" value="Genomic_DNA"/>
</dbReference>
<evidence type="ECO:0008006" key="4">
    <source>
        <dbReference type="Google" id="ProtNLM"/>
    </source>
</evidence>
<evidence type="ECO:0000313" key="2">
    <source>
        <dbReference type="EMBL" id="TDU43380.1"/>
    </source>
</evidence>
<feature type="signal peptide" evidence="1">
    <location>
        <begin position="1"/>
        <end position="19"/>
    </location>
</feature>
<keyword evidence="3" id="KW-1185">Reference proteome</keyword>
<keyword evidence="1" id="KW-0732">Signal</keyword>
<dbReference type="AlphaFoldDB" id="A0A4R7Q9F0"/>
<accession>A0A4R7Q9F0</accession>
<organism evidence="2 3">
    <name type="scientific">Gelidibacter sediminis</name>
    <dbReference type="NCBI Taxonomy" id="1608710"/>
    <lineage>
        <taxon>Bacteria</taxon>
        <taxon>Pseudomonadati</taxon>
        <taxon>Bacteroidota</taxon>
        <taxon>Flavobacteriia</taxon>
        <taxon>Flavobacteriales</taxon>
        <taxon>Flavobacteriaceae</taxon>
        <taxon>Gelidibacter</taxon>
    </lineage>
</organism>
<evidence type="ECO:0000256" key="1">
    <source>
        <dbReference type="SAM" id="SignalP"/>
    </source>
</evidence>
<dbReference type="OrthoDB" id="163809at2"/>
<proteinExistence type="predicted"/>
<comment type="caution">
    <text evidence="2">The sequence shown here is derived from an EMBL/GenBank/DDBJ whole genome shotgun (WGS) entry which is preliminary data.</text>
</comment>
<reference evidence="2 3" key="1">
    <citation type="submission" date="2019-03" db="EMBL/GenBank/DDBJ databases">
        <title>Genomic Encyclopedia of Archaeal and Bacterial Type Strains, Phase II (KMG-II): from individual species to whole genera.</title>
        <authorList>
            <person name="Goeker M."/>
        </authorList>
    </citation>
    <scope>NUCLEOTIDE SEQUENCE [LARGE SCALE GENOMIC DNA]</scope>
    <source>
        <strain evidence="2 3">DSM 28135</strain>
    </source>
</reference>
<protein>
    <recommendedName>
        <fullName evidence="4">Lipoprotein</fullName>
    </recommendedName>
</protein>
<name>A0A4R7Q9F0_9FLAO</name>
<gene>
    <name evidence="2" type="ORF">BXY82_0791</name>
</gene>
<dbReference type="RefSeq" id="WP_133756843.1">
    <property type="nucleotide sequence ID" value="NZ_SOBW01000007.1"/>
</dbReference>
<feature type="chain" id="PRO_5020715738" description="Lipoprotein" evidence="1">
    <location>
        <begin position="20"/>
        <end position="131"/>
    </location>
</feature>
<evidence type="ECO:0000313" key="3">
    <source>
        <dbReference type="Proteomes" id="UP000294689"/>
    </source>
</evidence>
<sequence>MIRKLLISLVILLCFSCGSNDLVTPSSIVLKVNGCFIKSESDVRICLDSVFNDSRCPKGLDCVWEGNATAAFTLRKNQVNKSFNLHTNTKFQNDTVVEAISIKLINIIPYPTAKDSITSSEYKAEISVVVN</sequence>